<dbReference type="Proteomes" id="UP000004371">
    <property type="component" value="Unassembled WGS sequence"/>
</dbReference>
<dbReference type="eggNOG" id="ENOG5032Z4W">
    <property type="taxonomic scope" value="Bacteria"/>
</dbReference>
<evidence type="ECO:0000313" key="3">
    <source>
        <dbReference type="EMBL" id="EGA63910.1"/>
    </source>
</evidence>
<keyword evidence="2" id="KW-1133">Transmembrane helix</keyword>
<dbReference type="AlphaFoldDB" id="E8LZM5"/>
<sequence length="370" mass="42573">MNNIKSTEANDRTSLFRSTNVQAIIKRFLNNTKDNPAAGGRERVRLDIVRAIVGLIIRNPDDWDENCPFNIEHRGNSFIEDLRSFSYEDPKAFLSIYTDSVRFLLEYDFLTDASRQGEHEIAPLISKITEDYGSLEVSSDDRWQLHYAFNIMPGNILKKFLANNNIKSAVDFKERLDDAERLKKEWDAELETKEKTVGELSGKLNTLKTAYNFVGLYQGFDKLSEDKKTEQKWLFWSLVGMAILILTPLVLEFWALTFGEAAKTFDGLGSLVRLMPLVSIEVILIYFFRIILMNYRSVKTQVMQIELRKTLCSFIQGYAEYAKGIKEKDSDLLDRFENLIFSGIISDSEKLPSTFDGLEQLGNMIKNIKK</sequence>
<evidence type="ECO:0000256" key="1">
    <source>
        <dbReference type="SAM" id="Coils"/>
    </source>
</evidence>
<dbReference type="EMBL" id="AEVS01000104">
    <property type="protein sequence ID" value="EGA63910.1"/>
    <property type="molecule type" value="Genomic_DNA"/>
</dbReference>
<feature type="coiled-coil region" evidence="1">
    <location>
        <begin position="169"/>
        <end position="196"/>
    </location>
</feature>
<keyword evidence="4" id="KW-1185">Reference proteome</keyword>
<accession>E8LZM5</accession>
<name>E8LZM5_9VIBR</name>
<dbReference type="OrthoDB" id="8910137at2"/>
<feature type="transmembrane region" description="Helical" evidence="2">
    <location>
        <begin position="233"/>
        <end position="251"/>
    </location>
</feature>
<proteinExistence type="predicted"/>
<dbReference type="RefSeq" id="WP_006881293.1">
    <property type="nucleotide sequence ID" value="NZ_AEVS01000104.1"/>
</dbReference>
<evidence type="ECO:0000313" key="4">
    <source>
        <dbReference type="Proteomes" id="UP000004371"/>
    </source>
</evidence>
<keyword evidence="1" id="KW-0175">Coiled coil</keyword>
<keyword evidence="2" id="KW-0812">Transmembrane</keyword>
<feature type="transmembrane region" description="Helical" evidence="2">
    <location>
        <begin position="271"/>
        <end position="292"/>
    </location>
</feature>
<gene>
    <name evidence="3" type="ORF">VIBR0546_02424</name>
</gene>
<protein>
    <submittedName>
        <fullName evidence="3">Uncharacterized protein</fullName>
    </submittedName>
</protein>
<evidence type="ECO:0000256" key="2">
    <source>
        <dbReference type="SAM" id="Phobius"/>
    </source>
</evidence>
<organism evidence="3 4">
    <name type="scientific">Vibrio brasiliensis LMG 20546</name>
    <dbReference type="NCBI Taxonomy" id="945543"/>
    <lineage>
        <taxon>Bacteria</taxon>
        <taxon>Pseudomonadati</taxon>
        <taxon>Pseudomonadota</taxon>
        <taxon>Gammaproteobacteria</taxon>
        <taxon>Vibrionales</taxon>
        <taxon>Vibrionaceae</taxon>
        <taxon>Vibrio</taxon>
        <taxon>Vibrio oreintalis group</taxon>
    </lineage>
</organism>
<comment type="caution">
    <text evidence="3">The sequence shown here is derived from an EMBL/GenBank/DDBJ whole genome shotgun (WGS) entry which is preliminary data.</text>
</comment>
<keyword evidence="2" id="KW-0472">Membrane</keyword>
<reference evidence="3 4" key="1">
    <citation type="journal article" date="2012" name="Int. J. Syst. Evol. Microbiol.">
        <title>Vibrio caribbeanicus sp. nov., isolated from the marine sponge Scleritoderma cyanea.</title>
        <authorList>
            <person name="Hoffmann M."/>
            <person name="Monday S.R."/>
            <person name="Allard M.W."/>
            <person name="Strain E.A."/>
            <person name="Whittaker P."/>
            <person name="Naum M."/>
            <person name="McCarthy P.J."/>
            <person name="Lopez J.V."/>
            <person name="Fischer M."/>
            <person name="Brown E.W."/>
        </authorList>
    </citation>
    <scope>NUCLEOTIDE SEQUENCE [LARGE SCALE GENOMIC DNA]</scope>
    <source>
        <strain evidence="3 4">LMG 20546</strain>
    </source>
</reference>